<feature type="compositionally biased region" description="Basic residues" evidence="1">
    <location>
        <begin position="28"/>
        <end position="38"/>
    </location>
</feature>
<organism evidence="2">
    <name type="scientific">Oryza punctata</name>
    <name type="common">Red rice</name>
    <dbReference type="NCBI Taxonomy" id="4537"/>
    <lineage>
        <taxon>Eukaryota</taxon>
        <taxon>Viridiplantae</taxon>
        <taxon>Streptophyta</taxon>
        <taxon>Embryophyta</taxon>
        <taxon>Tracheophyta</taxon>
        <taxon>Spermatophyta</taxon>
        <taxon>Magnoliopsida</taxon>
        <taxon>Liliopsida</taxon>
        <taxon>Poales</taxon>
        <taxon>Poaceae</taxon>
        <taxon>BOP clade</taxon>
        <taxon>Oryzoideae</taxon>
        <taxon>Oryzeae</taxon>
        <taxon>Oryzinae</taxon>
        <taxon>Oryza</taxon>
    </lineage>
</organism>
<protein>
    <submittedName>
        <fullName evidence="2">Uncharacterized protein</fullName>
    </submittedName>
</protein>
<dbReference type="HOGENOM" id="CLU_2816894_0_0_1"/>
<accession>A0A0E0LWK1</accession>
<sequence>MIGTVRAPWISQTQELFVRPEATVREPRRHWGTTRRRSAAREATERYVDSPSPNTKKVDVANISEML</sequence>
<reference evidence="2" key="2">
    <citation type="submission" date="2018-05" db="EMBL/GenBank/DDBJ databases">
        <title>OpunRS2 (Oryza punctata Reference Sequence Version 2).</title>
        <authorList>
            <person name="Zhang J."/>
            <person name="Kudrna D."/>
            <person name="Lee S."/>
            <person name="Talag J."/>
            <person name="Welchert J."/>
            <person name="Wing R.A."/>
        </authorList>
    </citation>
    <scope>NUCLEOTIDE SEQUENCE [LARGE SCALE GENOMIC DNA]</scope>
</reference>
<dbReference type="Gramene" id="OPUNC08G17650.1">
    <property type="protein sequence ID" value="OPUNC08G17650.1"/>
    <property type="gene ID" value="OPUNC08G17650"/>
</dbReference>
<feature type="region of interest" description="Disordered" evidence="1">
    <location>
        <begin position="28"/>
        <end position="56"/>
    </location>
</feature>
<keyword evidence="3" id="KW-1185">Reference proteome</keyword>
<evidence type="ECO:0000313" key="2">
    <source>
        <dbReference type="EnsemblPlants" id="OPUNC08G17650.1"/>
    </source>
</evidence>
<feature type="compositionally biased region" description="Basic and acidic residues" evidence="1">
    <location>
        <begin position="39"/>
        <end position="48"/>
    </location>
</feature>
<dbReference type="EnsemblPlants" id="OPUNC08G17650.1">
    <property type="protein sequence ID" value="OPUNC08G17650.1"/>
    <property type="gene ID" value="OPUNC08G17650"/>
</dbReference>
<evidence type="ECO:0000256" key="1">
    <source>
        <dbReference type="SAM" id="MobiDB-lite"/>
    </source>
</evidence>
<name>A0A0E0LWK1_ORYPU</name>
<reference evidence="2" key="1">
    <citation type="submission" date="2015-04" db="UniProtKB">
        <authorList>
            <consortium name="EnsemblPlants"/>
        </authorList>
    </citation>
    <scope>IDENTIFICATION</scope>
</reference>
<dbReference type="Proteomes" id="UP000026962">
    <property type="component" value="Chromosome 8"/>
</dbReference>
<proteinExistence type="predicted"/>
<evidence type="ECO:0000313" key="3">
    <source>
        <dbReference type="Proteomes" id="UP000026962"/>
    </source>
</evidence>
<dbReference type="AlphaFoldDB" id="A0A0E0LWK1"/>